<accession>A0A0C9W8W7</accession>
<feature type="transmembrane region" description="Helical" evidence="2">
    <location>
        <begin position="283"/>
        <end position="304"/>
    </location>
</feature>
<evidence type="ECO:0000313" key="3">
    <source>
        <dbReference type="EMBL" id="KIJ59591.1"/>
    </source>
</evidence>
<keyword evidence="2" id="KW-0812">Transmembrane</keyword>
<reference evidence="3 4" key="1">
    <citation type="submission" date="2014-04" db="EMBL/GenBank/DDBJ databases">
        <title>Evolutionary Origins and Diversification of the Mycorrhizal Mutualists.</title>
        <authorList>
            <consortium name="DOE Joint Genome Institute"/>
            <consortium name="Mycorrhizal Genomics Consortium"/>
            <person name="Kohler A."/>
            <person name="Kuo A."/>
            <person name="Nagy L.G."/>
            <person name="Floudas D."/>
            <person name="Copeland A."/>
            <person name="Barry K.W."/>
            <person name="Cichocki N."/>
            <person name="Veneault-Fourrey C."/>
            <person name="LaButti K."/>
            <person name="Lindquist E.A."/>
            <person name="Lipzen A."/>
            <person name="Lundell T."/>
            <person name="Morin E."/>
            <person name="Murat C."/>
            <person name="Riley R."/>
            <person name="Ohm R."/>
            <person name="Sun H."/>
            <person name="Tunlid A."/>
            <person name="Henrissat B."/>
            <person name="Grigoriev I.V."/>
            <person name="Hibbett D.S."/>
            <person name="Martin F."/>
        </authorList>
    </citation>
    <scope>NUCLEOTIDE SEQUENCE [LARGE SCALE GENOMIC DNA]</scope>
    <source>
        <strain evidence="3 4">MD-312</strain>
    </source>
</reference>
<dbReference type="AlphaFoldDB" id="A0A0C9W8W7"/>
<evidence type="ECO:0000256" key="1">
    <source>
        <dbReference type="SAM" id="MobiDB-lite"/>
    </source>
</evidence>
<keyword evidence="2" id="KW-0472">Membrane</keyword>
<protein>
    <submittedName>
        <fullName evidence="3">Unplaced genomic scaffold scaffold_50, whole genome shotgun sequence</fullName>
    </submittedName>
</protein>
<keyword evidence="4" id="KW-1185">Reference proteome</keyword>
<keyword evidence="2" id="KW-1133">Transmembrane helix</keyword>
<dbReference type="HOGENOM" id="CLU_015091_2_0_1"/>
<feature type="transmembrane region" description="Helical" evidence="2">
    <location>
        <begin position="237"/>
        <end position="257"/>
    </location>
</feature>
<dbReference type="OrthoDB" id="2657661at2759"/>
<organism evidence="3 4">
    <name type="scientific">Hydnomerulius pinastri MD-312</name>
    <dbReference type="NCBI Taxonomy" id="994086"/>
    <lineage>
        <taxon>Eukaryota</taxon>
        <taxon>Fungi</taxon>
        <taxon>Dikarya</taxon>
        <taxon>Basidiomycota</taxon>
        <taxon>Agaricomycotina</taxon>
        <taxon>Agaricomycetes</taxon>
        <taxon>Agaricomycetidae</taxon>
        <taxon>Boletales</taxon>
        <taxon>Boletales incertae sedis</taxon>
        <taxon>Leucogyrophana</taxon>
    </lineage>
</organism>
<evidence type="ECO:0000313" key="4">
    <source>
        <dbReference type="Proteomes" id="UP000053820"/>
    </source>
</evidence>
<feature type="region of interest" description="Disordered" evidence="1">
    <location>
        <begin position="340"/>
        <end position="382"/>
    </location>
</feature>
<evidence type="ECO:0000256" key="2">
    <source>
        <dbReference type="SAM" id="Phobius"/>
    </source>
</evidence>
<sequence>MPQTICISTSKVSRAGIMFGHVMEMQYWKHCELFPDSLLLNRPASVPQPGDHSPQRPLVDELKQTILHASGDILTSATSLTLFDKDELTKLLELTTHLKENLEGGDPSPHAKAIVARLMEMFARARSSNFHGQVGARLDIDRTVYRCADHRRSILLRFISWTLFFAPNVHLGTLKTIWVDQTINYISWTKFLAKLGGEWQELVLYATVILNANVAFLAIPGVSPTTPGSGPQTGAQIFSYISVSTSLGAVVTGLRLMRQTRTKRRETAGDAAAFMMRMSQSAFGTETIAILTVSFIVAFCILIFNETDLVTRIPVGFSGLIVVAFTLWTIFSAYGEEEPETAEAAPGIQTQNKTKHQPPASPFILQPQIPQSQPTHEAGNGT</sequence>
<feature type="transmembrane region" description="Helical" evidence="2">
    <location>
        <begin position="310"/>
        <end position="331"/>
    </location>
</feature>
<dbReference type="Proteomes" id="UP000053820">
    <property type="component" value="Unassembled WGS sequence"/>
</dbReference>
<feature type="transmembrane region" description="Helical" evidence="2">
    <location>
        <begin position="202"/>
        <end position="222"/>
    </location>
</feature>
<dbReference type="EMBL" id="KN839884">
    <property type="protein sequence ID" value="KIJ59591.1"/>
    <property type="molecule type" value="Genomic_DNA"/>
</dbReference>
<proteinExistence type="predicted"/>
<gene>
    <name evidence="3" type="ORF">HYDPIDRAFT_43926</name>
</gene>
<name>A0A0C9W8W7_9AGAM</name>